<feature type="domain" description="Aminotransferase class I/classII large" evidence="8">
    <location>
        <begin position="32"/>
        <end position="413"/>
    </location>
</feature>
<dbReference type="InterPro" id="IPR000796">
    <property type="entry name" value="Asp_trans"/>
</dbReference>
<dbReference type="InterPro" id="IPR004838">
    <property type="entry name" value="NHTrfase_class1_PyrdxlP-BS"/>
</dbReference>
<dbReference type="EC" id="2.6.1.1" evidence="7"/>
<comment type="miscellaneous">
    <text evidence="7">In eukaryotes there are cytoplasmic, mitochondrial and chloroplastic isozymes.</text>
</comment>
<protein>
    <recommendedName>
        <fullName evidence="7">Aspartate aminotransferase</fullName>
        <ecNumber evidence="7">2.6.1.1</ecNumber>
    </recommendedName>
</protein>
<dbReference type="SUPFAM" id="SSF53383">
    <property type="entry name" value="PLP-dependent transferases"/>
    <property type="match status" value="1"/>
</dbReference>
<dbReference type="GO" id="GO:0004069">
    <property type="term" value="F:L-aspartate:2-oxoglutarate aminotransferase activity"/>
    <property type="evidence" value="ECO:0007669"/>
    <property type="project" value="UniProtKB-EC"/>
</dbReference>
<evidence type="ECO:0000256" key="3">
    <source>
        <dbReference type="ARBA" id="ARBA00011738"/>
    </source>
</evidence>
<keyword evidence="4 7" id="KW-0032">Aminotransferase</keyword>
<gene>
    <name evidence="9" type="primary">AAT2</name>
    <name evidence="9" type="ORF">DEBR0S2_04918G</name>
</gene>
<dbReference type="CDD" id="cd00609">
    <property type="entry name" value="AAT_like"/>
    <property type="match status" value="1"/>
</dbReference>
<dbReference type="AlphaFoldDB" id="A0A7D9CWJ0"/>
<dbReference type="GO" id="GO:0030170">
    <property type="term" value="F:pyridoxal phosphate binding"/>
    <property type="evidence" value="ECO:0007669"/>
    <property type="project" value="InterPro"/>
</dbReference>
<dbReference type="GO" id="GO:0006532">
    <property type="term" value="P:aspartate biosynthetic process"/>
    <property type="evidence" value="ECO:0007669"/>
    <property type="project" value="TreeGrafter"/>
</dbReference>
<evidence type="ECO:0000256" key="2">
    <source>
        <dbReference type="ARBA" id="ARBA00007441"/>
    </source>
</evidence>
<dbReference type="PRINTS" id="PR00799">
    <property type="entry name" value="TRANSAMINASE"/>
</dbReference>
<accession>A0A7D9CWJ0</accession>
<dbReference type="Gene3D" id="3.40.640.10">
    <property type="entry name" value="Type I PLP-dependent aspartate aminotransferase-like (Major domain)"/>
    <property type="match status" value="1"/>
</dbReference>
<comment type="cofactor">
    <cofactor evidence="1">
        <name>pyridoxal 5'-phosphate</name>
        <dbReference type="ChEBI" id="CHEBI:597326"/>
    </cofactor>
</comment>
<keyword evidence="5 7" id="KW-0808">Transferase</keyword>
<dbReference type="EMBL" id="CABFWN010000002">
    <property type="protein sequence ID" value="VUG17354.1"/>
    <property type="molecule type" value="Genomic_DNA"/>
</dbReference>
<dbReference type="GO" id="GO:0005829">
    <property type="term" value="C:cytosol"/>
    <property type="evidence" value="ECO:0007669"/>
    <property type="project" value="TreeGrafter"/>
</dbReference>
<dbReference type="Gene3D" id="3.90.1150.10">
    <property type="entry name" value="Aspartate Aminotransferase, domain 1"/>
    <property type="match status" value="1"/>
</dbReference>
<name>A0A7D9CWJ0_DEKBR</name>
<evidence type="ECO:0000256" key="1">
    <source>
        <dbReference type="ARBA" id="ARBA00001933"/>
    </source>
</evidence>
<dbReference type="Proteomes" id="UP000478008">
    <property type="component" value="Unassembled WGS sequence"/>
</dbReference>
<dbReference type="InterPro" id="IPR004839">
    <property type="entry name" value="Aminotransferase_I/II_large"/>
</dbReference>
<dbReference type="FunFam" id="3.40.640.10:FF:000066">
    <property type="entry name" value="Aspartate aminotransferase"/>
    <property type="match status" value="1"/>
</dbReference>
<dbReference type="InterPro" id="IPR015424">
    <property type="entry name" value="PyrdxlP-dep_Trfase"/>
</dbReference>
<evidence type="ECO:0000256" key="4">
    <source>
        <dbReference type="ARBA" id="ARBA00022576"/>
    </source>
</evidence>
<evidence type="ECO:0000256" key="7">
    <source>
        <dbReference type="RuleBase" id="RU000480"/>
    </source>
</evidence>
<dbReference type="PROSITE" id="PS00105">
    <property type="entry name" value="AA_TRANSFER_CLASS_1"/>
    <property type="match status" value="1"/>
</dbReference>
<dbReference type="PANTHER" id="PTHR11879">
    <property type="entry name" value="ASPARTATE AMINOTRANSFERASE"/>
    <property type="match status" value="1"/>
</dbReference>
<dbReference type="NCBIfam" id="NF006719">
    <property type="entry name" value="PRK09257.1"/>
    <property type="match status" value="1"/>
</dbReference>
<keyword evidence="10" id="KW-1185">Reference proteome</keyword>
<evidence type="ECO:0000256" key="6">
    <source>
        <dbReference type="ARBA" id="ARBA00022898"/>
    </source>
</evidence>
<evidence type="ECO:0000256" key="5">
    <source>
        <dbReference type="ARBA" id="ARBA00022679"/>
    </source>
</evidence>
<keyword evidence="6" id="KW-0663">Pyridoxal phosphate</keyword>
<comment type="similarity">
    <text evidence="2">Belongs to the class-I pyridoxal-phosphate-dependent aminotransferase family.</text>
</comment>
<comment type="subunit">
    <text evidence="3 7">Homodimer.</text>
</comment>
<evidence type="ECO:0000313" key="10">
    <source>
        <dbReference type="Proteomes" id="UP000478008"/>
    </source>
</evidence>
<dbReference type="Pfam" id="PF00155">
    <property type="entry name" value="Aminotran_1_2"/>
    <property type="match status" value="1"/>
</dbReference>
<dbReference type="InterPro" id="IPR015422">
    <property type="entry name" value="PyrdxlP-dep_Trfase_small"/>
</dbReference>
<dbReference type="PANTHER" id="PTHR11879:SF55">
    <property type="entry name" value="GLUTAMATE OXALOACETATE TRANSAMINASE 1, ISOFORM B"/>
    <property type="match status" value="1"/>
</dbReference>
<organism evidence="9 10">
    <name type="scientific">Dekkera bruxellensis</name>
    <name type="common">Brettanomyces custersii</name>
    <dbReference type="NCBI Taxonomy" id="5007"/>
    <lineage>
        <taxon>Eukaryota</taxon>
        <taxon>Fungi</taxon>
        <taxon>Dikarya</taxon>
        <taxon>Ascomycota</taxon>
        <taxon>Saccharomycotina</taxon>
        <taxon>Pichiomycetes</taxon>
        <taxon>Pichiales</taxon>
        <taxon>Pichiaceae</taxon>
        <taxon>Brettanomyces</taxon>
    </lineage>
</organism>
<reference evidence="9 10" key="1">
    <citation type="submission" date="2019-07" db="EMBL/GenBank/DDBJ databases">
        <authorList>
            <person name="Friedrich A."/>
            <person name="Schacherer J."/>
        </authorList>
    </citation>
    <scope>NUCLEOTIDE SEQUENCE [LARGE SCALE GENOMIC DNA]</scope>
</reference>
<dbReference type="InterPro" id="IPR015421">
    <property type="entry name" value="PyrdxlP-dep_Trfase_major"/>
</dbReference>
<dbReference type="FunFam" id="3.90.1150.10:FF:000001">
    <property type="entry name" value="Aspartate aminotransferase"/>
    <property type="match status" value="1"/>
</dbReference>
<evidence type="ECO:0000259" key="8">
    <source>
        <dbReference type="Pfam" id="PF00155"/>
    </source>
</evidence>
<evidence type="ECO:0000313" key="9">
    <source>
        <dbReference type="EMBL" id="VUG17354.1"/>
    </source>
</evidence>
<proteinExistence type="inferred from homology"/>
<comment type="catalytic activity">
    <reaction evidence="7">
        <text>L-aspartate + 2-oxoglutarate = oxaloacetate + L-glutamate</text>
        <dbReference type="Rhea" id="RHEA:21824"/>
        <dbReference type="ChEBI" id="CHEBI:16452"/>
        <dbReference type="ChEBI" id="CHEBI:16810"/>
        <dbReference type="ChEBI" id="CHEBI:29985"/>
        <dbReference type="ChEBI" id="CHEBI:29991"/>
        <dbReference type="EC" id="2.6.1.1"/>
    </reaction>
</comment>
<sequence length="421" mass="46651">MSRGFYSENIKQLPPDPLFGIKTRCAKDTRPEKVDLGIGAYRDDQGKPWILPSVRKAEKLLHESDDYNHEYLPIPGLKQFTQLAAKVILGDDSKAISEDRVVSVQSLSGTGSLHLAGEFVAKFFVPKSSDESSKATIYVSDPTWANHIQIFEHCGLEVQKYPYWNAATKSLRIKEYVETIQKAPKGSIFLLHATAHNPTGMDPTEEQWKVILKAISDNGHLPLFDCAYQGFTTGSLAKDAWALRYAIDSGLYSFPGVLVCQSFAKNCGMYGERIGAFHVILPEHNQALNSAVFSQLSKLIRSEISNPPGYGAKIVSLVLSHPELRKQWQQDLITMSSRIMGMRKDLVAELQRLNTPGVWTHITQQKGMFSFTGLSPSQVQELAEKYAIYMSGNGRASIAGLNPGNVKYVAKAIDAVVREGN</sequence>